<proteinExistence type="inferred from homology"/>
<keyword evidence="2 6" id="KW-0378">Hydrolase</keyword>
<comment type="function">
    <text evidence="7">RNA helicase.</text>
</comment>
<dbReference type="CDD" id="cd17964">
    <property type="entry name" value="DEADc_MSS116"/>
    <property type="match status" value="1"/>
</dbReference>
<dbReference type="InterPro" id="IPR014001">
    <property type="entry name" value="Helicase_ATP-bd"/>
</dbReference>
<dbReference type="PROSITE" id="PS51194">
    <property type="entry name" value="HELICASE_CTER"/>
    <property type="match status" value="1"/>
</dbReference>
<feature type="region of interest" description="Disordered" evidence="8">
    <location>
        <begin position="602"/>
        <end position="722"/>
    </location>
</feature>
<dbReference type="GO" id="GO:0005524">
    <property type="term" value="F:ATP binding"/>
    <property type="evidence" value="ECO:0007669"/>
    <property type="project" value="UniProtKB-UniRule"/>
</dbReference>
<dbReference type="PROSITE" id="PS00039">
    <property type="entry name" value="DEAD_ATP_HELICASE"/>
    <property type="match status" value="1"/>
</dbReference>
<keyword evidence="5 7" id="KW-0694">RNA-binding</keyword>
<evidence type="ECO:0000313" key="12">
    <source>
        <dbReference type="Proteomes" id="UP000799438"/>
    </source>
</evidence>
<dbReference type="GO" id="GO:0003724">
    <property type="term" value="F:RNA helicase activity"/>
    <property type="evidence" value="ECO:0007669"/>
    <property type="project" value="UniProtKB-EC"/>
</dbReference>
<dbReference type="RefSeq" id="XP_033393736.1">
    <property type="nucleotide sequence ID" value="XM_033538412.1"/>
</dbReference>
<evidence type="ECO:0000256" key="4">
    <source>
        <dbReference type="ARBA" id="ARBA00022840"/>
    </source>
</evidence>
<accession>A0A6A6B3S8</accession>
<dbReference type="GeneID" id="54295908"/>
<organism evidence="11 12">
    <name type="scientific">Aplosporella prunicola CBS 121167</name>
    <dbReference type="NCBI Taxonomy" id="1176127"/>
    <lineage>
        <taxon>Eukaryota</taxon>
        <taxon>Fungi</taxon>
        <taxon>Dikarya</taxon>
        <taxon>Ascomycota</taxon>
        <taxon>Pezizomycotina</taxon>
        <taxon>Dothideomycetes</taxon>
        <taxon>Dothideomycetes incertae sedis</taxon>
        <taxon>Botryosphaeriales</taxon>
        <taxon>Aplosporellaceae</taxon>
        <taxon>Aplosporella</taxon>
    </lineage>
</organism>
<keyword evidence="12" id="KW-1185">Reference proteome</keyword>
<keyword evidence="4 6" id="KW-0067">ATP-binding</keyword>
<sequence>MLAPLRRCSASLPRALSCAAIARPALRSAPLSTPRFVVSQSKLAPILSVRSFQLSARLSEAAAAEAPAQEPLITQFADLEAKGLVHPNIIRSITAMGIETMTDVQSQSINEALRGSDMIAQAKTGTGKTIGFLLPMLQRIIAANPELAQAQRAPQSSHYSRRYQQHQRFSQTPPDIQAIVISPTRELAEQIAVEARKLTARTGVIVQTAVGGTKKREGLMKIKREGCHVLVATPGRLHDLLSDPYSGVKAPNLKYFVMDEADRLLDAGFFEELTNIQAQLPAREEVDRQTLMFSATVPKEVIRLVRQTLKPGFQFVRTVKEDEEPTHHRVPQKAVVAPLRNSHTVLLELIQKNLELNRQGEGRPFKAIVYINTLKDVKVYFDLFMKLRRELRPASVYGIHSQMEQGSRQRAADSFRADETAILFSSDVTARGMDFPNVTHVIQMGLPKQREDYIHRVGRTGRAGKEGEGWLIIPTFERRELRHKLKDLPIQADTSLATAQAGVETEGLAPEVAAYRETIKNAFQMVDPDNVTASFLSMIGGFSPAAGAKQDMIYEMNDLAIHTWGLPEPPFIGPSMAQKLGLNRLDGINTAGNRMRSATHREIDYDPNDPFGLKTPTAAPGSTGSAYGRGRSGGYGGDRRGGGGFGGDRRGGGGFGGDRRGGGGFGGDRRGGDRRGGGGFGGDRRGGGGFGGGFGGERRTGQGVGGDRRGGGSFGGDRFNRY</sequence>
<dbReference type="SMART" id="SM00490">
    <property type="entry name" value="HELICc"/>
    <property type="match status" value="1"/>
</dbReference>
<dbReference type="PANTHER" id="PTHR24031">
    <property type="entry name" value="RNA HELICASE"/>
    <property type="match status" value="1"/>
</dbReference>
<dbReference type="InterPro" id="IPR001650">
    <property type="entry name" value="Helicase_C-like"/>
</dbReference>
<protein>
    <recommendedName>
        <fullName evidence="7">ATP-dependent RNA helicase</fullName>
        <ecNumber evidence="7">3.6.4.13</ecNumber>
    </recommendedName>
</protein>
<dbReference type="CDD" id="cd18787">
    <property type="entry name" value="SF2_C_DEAD"/>
    <property type="match status" value="1"/>
</dbReference>
<dbReference type="EC" id="3.6.4.13" evidence="7"/>
<dbReference type="GO" id="GO:0016787">
    <property type="term" value="F:hydrolase activity"/>
    <property type="evidence" value="ECO:0007669"/>
    <property type="project" value="UniProtKB-KW"/>
</dbReference>
<feature type="compositionally biased region" description="Basic and acidic residues" evidence="8">
    <location>
        <begin position="696"/>
        <end position="710"/>
    </location>
</feature>
<evidence type="ECO:0000313" key="11">
    <source>
        <dbReference type="EMBL" id="KAF2138023.1"/>
    </source>
</evidence>
<dbReference type="SMART" id="SM00487">
    <property type="entry name" value="DEXDc"/>
    <property type="match status" value="1"/>
</dbReference>
<comment type="similarity">
    <text evidence="6">Belongs to the DEAD box helicase family.</text>
</comment>
<gene>
    <name evidence="11" type="ORF">K452DRAFT_256809</name>
</gene>
<keyword evidence="1 6" id="KW-0547">Nucleotide-binding</keyword>
<dbReference type="GO" id="GO:0003723">
    <property type="term" value="F:RNA binding"/>
    <property type="evidence" value="ECO:0007669"/>
    <property type="project" value="UniProtKB-UniRule"/>
</dbReference>
<dbReference type="Proteomes" id="UP000799438">
    <property type="component" value="Unassembled WGS sequence"/>
</dbReference>
<dbReference type="OrthoDB" id="193716at2759"/>
<dbReference type="Pfam" id="PF00270">
    <property type="entry name" value="DEAD"/>
    <property type="match status" value="1"/>
</dbReference>
<keyword evidence="3 6" id="KW-0347">Helicase</keyword>
<dbReference type="AlphaFoldDB" id="A0A6A6B3S8"/>
<evidence type="ECO:0000259" key="10">
    <source>
        <dbReference type="PROSITE" id="PS51194"/>
    </source>
</evidence>
<feature type="domain" description="Helicase ATP-binding" evidence="9">
    <location>
        <begin position="109"/>
        <end position="315"/>
    </location>
</feature>
<evidence type="ECO:0000259" key="9">
    <source>
        <dbReference type="PROSITE" id="PS51192"/>
    </source>
</evidence>
<dbReference type="Pfam" id="PF00271">
    <property type="entry name" value="Helicase_C"/>
    <property type="match status" value="1"/>
</dbReference>
<feature type="compositionally biased region" description="Basic and acidic residues" evidence="8">
    <location>
        <begin position="637"/>
        <end position="686"/>
    </location>
</feature>
<evidence type="ECO:0000256" key="6">
    <source>
        <dbReference type="RuleBase" id="RU000492"/>
    </source>
</evidence>
<dbReference type="InterPro" id="IPR000629">
    <property type="entry name" value="RNA-helicase_DEAD-box_CS"/>
</dbReference>
<dbReference type="InterPro" id="IPR011545">
    <property type="entry name" value="DEAD/DEAH_box_helicase_dom"/>
</dbReference>
<evidence type="ECO:0000256" key="8">
    <source>
        <dbReference type="SAM" id="MobiDB-lite"/>
    </source>
</evidence>
<evidence type="ECO:0000256" key="7">
    <source>
        <dbReference type="RuleBase" id="RU365068"/>
    </source>
</evidence>
<evidence type="ECO:0000256" key="1">
    <source>
        <dbReference type="ARBA" id="ARBA00022741"/>
    </source>
</evidence>
<comment type="domain">
    <text evidence="7">The Q motif is unique to and characteristic of the DEAD box family of RNA helicases and controls ATP binding and hydrolysis.</text>
</comment>
<dbReference type="Gene3D" id="3.40.50.300">
    <property type="entry name" value="P-loop containing nucleotide triphosphate hydrolases"/>
    <property type="match status" value="2"/>
</dbReference>
<dbReference type="PROSITE" id="PS51192">
    <property type="entry name" value="HELICASE_ATP_BIND_1"/>
    <property type="match status" value="1"/>
</dbReference>
<dbReference type="EMBL" id="ML995498">
    <property type="protein sequence ID" value="KAF2138023.1"/>
    <property type="molecule type" value="Genomic_DNA"/>
</dbReference>
<feature type="region of interest" description="Disordered" evidence="8">
    <location>
        <begin position="151"/>
        <end position="170"/>
    </location>
</feature>
<evidence type="ECO:0000256" key="5">
    <source>
        <dbReference type="ARBA" id="ARBA00022884"/>
    </source>
</evidence>
<feature type="domain" description="Helicase C-terminal" evidence="10">
    <location>
        <begin position="348"/>
        <end position="509"/>
    </location>
</feature>
<evidence type="ECO:0000256" key="2">
    <source>
        <dbReference type="ARBA" id="ARBA00022801"/>
    </source>
</evidence>
<evidence type="ECO:0000256" key="3">
    <source>
        <dbReference type="ARBA" id="ARBA00022806"/>
    </source>
</evidence>
<comment type="catalytic activity">
    <reaction evidence="7">
        <text>ATP + H2O = ADP + phosphate + H(+)</text>
        <dbReference type="Rhea" id="RHEA:13065"/>
        <dbReference type="ChEBI" id="CHEBI:15377"/>
        <dbReference type="ChEBI" id="CHEBI:15378"/>
        <dbReference type="ChEBI" id="CHEBI:30616"/>
        <dbReference type="ChEBI" id="CHEBI:43474"/>
        <dbReference type="ChEBI" id="CHEBI:456216"/>
        <dbReference type="EC" id="3.6.4.13"/>
    </reaction>
</comment>
<dbReference type="SUPFAM" id="SSF52540">
    <property type="entry name" value="P-loop containing nucleoside triphosphate hydrolases"/>
    <property type="match status" value="1"/>
</dbReference>
<name>A0A6A6B3S8_9PEZI</name>
<reference evidence="11" key="1">
    <citation type="journal article" date="2020" name="Stud. Mycol.">
        <title>101 Dothideomycetes genomes: a test case for predicting lifestyles and emergence of pathogens.</title>
        <authorList>
            <person name="Haridas S."/>
            <person name="Albert R."/>
            <person name="Binder M."/>
            <person name="Bloem J."/>
            <person name="Labutti K."/>
            <person name="Salamov A."/>
            <person name="Andreopoulos B."/>
            <person name="Baker S."/>
            <person name="Barry K."/>
            <person name="Bills G."/>
            <person name="Bluhm B."/>
            <person name="Cannon C."/>
            <person name="Castanera R."/>
            <person name="Culley D."/>
            <person name="Daum C."/>
            <person name="Ezra D."/>
            <person name="Gonzalez J."/>
            <person name="Henrissat B."/>
            <person name="Kuo A."/>
            <person name="Liang C."/>
            <person name="Lipzen A."/>
            <person name="Lutzoni F."/>
            <person name="Magnuson J."/>
            <person name="Mondo S."/>
            <person name="Nolan M."/>
            <person name="Ohm R."/>
            <person name="Pangilinan J."/>
            <person name="Park H.-J."/>
            <person name="Ramirez L."/>
            <person name="Alfaro M."/>
            <person name="Sun H."/>
            <person name="Tritt A."/>
            <person name="Yoshinaga Y."/>
            <person name="Zwiers L.-H."/>
            <person name="Turgeon B."/>
            <person name="Goodwin S."/>
            <person name="Spatafora J."/>
            <person name="Crous P."/>
            <person name="Grigoriev I."/>
        </authorList>
    </citation>
    <scope>NUCLEOTIDE SEQUENCE</scope>
    <source>
        <strain evidence="11">CBS 121167</strain>
    </source>
</reference>
<dbReference type="InterPro" id="IPR027417">
    <property type="entry name" value="P-loop_NTPase"/>
</dbReference>